<organism evidence="8 9">
    <name type="scientific">Ramalina farinacea</name>
    <dbReference type="NCBI Taxonomy" id="258253"/>
    <lineage>
        <taxon>Eukaryota</taxon>
        <taxon>Fungi</taxon>
        <taxon>Dikarya</taxon>
        <taxon>Ascomycota</taxon>
        <taxon>Pezizomycotina</taxon>
        <taxon>Lecanoromycetes</taxon>
        <taxon>OSLEUM clade</taxon>
        <taxon>Lecanoromycetidae</taxon>
        <taxon>Lecanorales</taxon>
        <taxon>Lecanorineae</taxon>
        <taxon>Ramalinaceae</taxon>
        <taxon>Ramalina</taxon>
    </lineage>
</organism>
<dbReference type="InterPro" id="IPR046347">
    <property type="entry name" value="bZIP_sf"/>
</dbReference>
<evidence type="ECO:0000313" key="8">
    <source>
        <dbReference type="EMBL" id="MDI1490987.1"/>
    </source>
</evidence>
<protein>
    <recommendedName>
        <fullName evidence="7">BZIP domain-containing protein</fullName>
    </recommendedName>
</protein>
<dbReference type="PROSITE" id="PS00036">
    <property type="entry name" value="BZIP_BASIC"/>
    <property type="match status" value="1"/>
</dbReference>
<feature type="compositionally biased region" description="Pro residues" evidence="6">
    <location>
        <begin position="336"/>
        <end position="351"/>
    </location>
</feature>
<comment type="subcellular location">
    <subcellularLocation>
        <location evidence="1">Nucleus</location>
    </subcellularLocation>
</comment>
<evidence type="ECO:0000313" key="9">
    <source>
        <dbReference type="Proteomes" id="UP001161017"/>
    </source>
</evidence>
<feature type="domain" description="BZIP" evidence="7">
    <location>
        <begin position="193"/>
        <end position="207"/>
    </location>
</feature>
<dbReference type="PANTHER" id="PTHR13044:SF14">
    <property type="entry name" value="CRYPTOCEPHAL, ISOFORM A"/>
    <property type="match status" value="1"/>
</dbReference>
<dbReference type="GO" id="GO:0005634">
    <property type="term" value="C:nucleus"/>
    <property type="evidence" value="ECO:0007669"/>
    <property type="project" value="UniProtKB-SubCell"/>
</dbReference>
<dbReference type="CDD" id="cd14705">
    <property type="entry name" value="bZIP_Zip1"/>
    <property type="match status" value="1"/>
</dbReference>
<sequence>MTPRSPTNYGPALLTMGPTTGTIDARQSPFVLPREQAPITGGHGASGPTAASQAPIYGSSAPSLRPSPRMRQASLTSQAATPYPRMQTLLDPAPTSAASNFSASRSSSPSLNEHRPSIGQGGPTGQPQSFFASSFNSSGPASSMPPMAFDKGQPNPQSLTPHSQYQLMTLETESGPIQVPVDVQAASKVADEKRKRNATASHRFRQRRKEKEQETSNNISKLEAQARELAEERDFYQSEKDFFQDLVARNRIPIPPRPASPRRRRAELAQYQDSDSASRDGGRNMRRRTSSYVPAQGSAPAVEQQAPPMPSFERVSGMPSEHVQMLQQQRVRPHGGPFPPNANPFDPNAPR</sequence>
<accession>A0AA43QRT4</accession>
<evidence type="ECO:0000256" key="2">
    <source>
        <dbReference type="ARBA" id="ARBA00023015"/>
    </source>
</evidence>
<keyword evidence="5" id="KW-0539">Nucleus</keyword>
<dbReference type="PANTHER" id="PTHR13044">
    <property type="entry name" value="ACTIVATING TRANSCRIPTION FACTOR ATF 4/5"/>
    <property type="match status" value="1"/>
</dbReference>
<name>A0AA43QRT4_9LECA</name>
<feature type="region of interest" description="Disordered" evidence="6">
    <location>
        <begin position="1"/>
        <end position="225"/>
    </location>
</feature>
<comment type="caution">
    <text evidence="8">The sequence shown here is derived from an EMBL/GenBank/DDBJ whole genome shotgun (WGS) entry which is preliminary data.</text>
</comment>
<keyword evidence="2" id="KW-0805">Transcription regulation</keyword>
<evidence type="ECO:0000259" key="7">
    <source>
        <dbReference type="PROSITE" id="PS00036"/>
    </source>
</evidence>
<evidence type="ECO:0000256" key="1">
    <source>
        <dbReference type="ARBA" id="ARBA00004123"/>
    </source>
</evidence>
<dbReference type="EMBL" id="JAPUFD010000013">
    <property type="protein sequence ID" value="MDI1490987.1"/>
    <property type="molecule type" value="Genomic_DNA"/>
</dbReference>
<dbReference type="GO" id="GO:0001228">
    <property type="term" value="F:DNA-binding transcription activator activity, RNA polymerase II-specific"/>
    <property type="evidence" value="ECO:0007669"/>
    <property type="project" value="TreeGrafter"/>
</dbReference>
<gene>
    <name evidence="8" type="ORF">OHK93_002192</name>
</gene>
<dbReference type="AlphaFoldDB" id="A0AA43QRT4"/>
<feature type="compositionally biased region" description="Low complexity" evidence="6">
    <location>
        <begin position="96"/>
        <end position="110"/>
    </location>
</feature>
<keyword evidence="4" id="KW-0804">Transcription</keyword>
<keyword evidence="3" id="KW-0238">DNA-binding</keyword>
<dbReference type="Proteomes" id="UP001161017">
    <property type="component" value="Unassembled WGS sequence"/>
</dbReference>
<dbReference type="Gene3D" id="1.20.5.170">
    <property type="match status" value="1"/>
</dbReference>
<evidence type="ECO:0000256" key="6">
    <source>
        <dbReference type="SAM" id="MobiDB-lite"/>
    </source>
</evidence>
<proteinExistence type="predicted"/>
<feature type="compositionally biased region" description="Polar residues" evidence="6">
    <location>
        <begin position="154"/>
        <end position="172"/>
    </location>
</feature>
<dbReference type="GO" id="GO:0000977">
    <property type="term" value="F:RNA polymerase II transcription regulatory region sequence-specific DNA binding"/>
    <property type="evidence" value="ECO:0007669"/>
    <property type="project" value="TreeGrafter"/>
</dbReference>
<feature type="region of interest" description="Disordered" evidence="6">
    <location>
        <begin position="247"/>
        <end position="351"/>
    </location>
</feature>
<evidence type="ECO:0000256" key="5">
    <source>
        <dbReference type="ARBA" id="ARBA00023242"/>
    </source>
</evidence>
<evidence type="ECO:0000256" key="3">
    <source>
        <dbReference type="ARBA" id="ARBA00023125"/>
    </source>
</evidence>
<dbReference type="InterPro" id="IPR004827">
    <property type="entry name" value="bZIP"/>
</dbReference>
<feature type="compositionally biased region" description="Low complexity" evidence="6">
    <location>
        <begin position="129"/>
        <end position="148"/>
    </location>
</feature>
<keyword evidence="9" id="KW-1185">Reference proteome</keyword>
<dbReference type="Pfam" id="PF07716">
    <property type="entry name" value="bZIP_2"/>
    <property type="match status" value="1"/>
</dbReference>
<dbReference type="SUPFAM" id="SSF57959">
    <property type="entry name" value="Leucine zipper domain"/>
    <property type="match status" value="1"/>
</dbReference>
<evidence type="ECO:0000256" key="4">
    <source>
        <dbReference type="ARBA" id="ARBA00023163"/>
    </source>
</evidence>
<reference evidence="8" key="1">
    <citation type="journal article" date="2023" name="Genome Biol. Evol.">
        <title>First Whole Genome Sequence and Flow Cytometry Genome Size Data for the Lichen-Forming Fungus Ramalina farinacea (Ascomycota).</title>
        <authorList>
            <person name="Llewellyn T."/>
            <person name="Mian S."/>
            <person name="Hill R."/>
            <person name="Leitch I.J."/>
            <person name="Gaya E."/>
        </authorList>
    </citation>
    <scope>NUCLEOTIDE SEQUENCE</scope>
    <source>
        <strain evidence="8">LIQ254RAFAR</strain>
    </source>
</reference>